<evidence type="ECO:0000256" key="8">
    <source>
        <dbReference type="SAM" id="MobiDB-lite"/>
    </source>
</evidence>
<accession>A0A2D2LT24</accession>
<dbReference type="SUPFAM" id="SSF81324">
    <property type="entry name" value="Voltage-gated potassium channels"/>
    <property type="match status" value="1"/>
</dbReference>
<feature type="transmembrane region" description="Helical" evidence="9">
    <location>
        <begin position="102"/>
        <end position="124"/>
    </location>
</feature>
<dbReference type="Gene3D" id="1.10.287.70">
    <property type="match status" value="1"/>
</dbReference>
<dbReference type="STRING" id="34062.AXE82_09005"/>
<sequence>MKPLAQKPTKPIISTRNTPQTFTLNKLAKPIVRDDIFSLPPAVYGTIYLTLIPLFGFLYSTLPNMQFNHEDVGFLEAMYFSTITVTTTGFGDITPTNTFTRAFVMIEATIGVVSAGLFLNAITYQREENMSNLMDAYEARKEISYAFARLHSHDSLITLNMNTYLNRVNQLLGIESEQTPVAQSDGEGRAHLNGSPDLPDTPDAKVPQQLIGIHEPIPEALAFTNLQHLFNASARLTDDPHKPLIWYYYQALDELVNSIENLVRETETYRWADLESICIQYLSDIKSYDSSSYILAEPNFEKQLADIQAQRQQDMLLISEYPSDKAVELSNENSLNPYIILFMGMQTTLDFIKKFQLRYQEIMQTI</sequence>
<keyword evidence="5" id="KW-0406">Ion transport</keyword>
<evidence type="ECO:0000256" key="7">
    <source>
        <dbReference type="ARBA" id="ARBA00023303"/>
    </source>
</evidence>
<gene>
    <name evidence="11" type="ORF">NP7_02075</name>
</gene>
<organism evidence="11 12">
    <name type="scientific">Faucicola osloensis</name>
    <name type="common">Moraxella osloensis</name>
    <dbReference type="NCBI Taxonomy" id="34062"/>
    <lineage>
        <taxon>Bacteria</taxon>
        <taxon>Pseudomonadati</taxon>
        <taxon>Pseudomonadota</taxon>
        <taxon>Gammaproteobacteria</taxon>
        <taxon>Moraxellales</taxon>
        <taxon>Moraxellaceae</taxon>
        <taxon>Faucicola</taxon>
    </lineage>
</organism>
<name>A0A2D2LT24_FAUOS</name>
<dbReference type="PANTHER" id="PTHR11003">
    <property type="entry name" value="POTASSIUM CHANNEL, SUBFAMILY K"/>
    <property type="match status" value="1"/>
</dbReference>
<feature type="region of interest" description="Disordered" evidence="8">
    <location>
        <begin position="179"/>
        <end position="205"/>
    </location>
</feature>
<dbReference type="PANTHER" id="PTHR11003:SF291">
    <property type="entry name" value="IP11374P"/>
    <property type="match status" value="1"/>
</dbReference>
<dbReference type="GO" id="GO:0015271">
    <property type="term" value="F:outward rectifier potassium channel activity"/>
    <property type="evidence" value="ECO:0007669"/>
    <property type="project" value="TreeGrafter"/>
</dbReference>
<dbReference type="Pfam" id="PF07885">
    <property type="entry name" value="Ion_trans_2"/>
    <property type="match status" value="1"/>
</dbReference>
<evidence type="ECO:0000256" key="6">
    <source>
        <dbReference type="ARBA" id="ARBA00023136"/>
    </source>
</evidence>
<feature type="transmembrane region" description="Helical" evidence="9">
    <location>
        <begin position="42"/>
        <end position="60"/>
    </location>
</feature>
<comment type="subcellular location">
    <subcellularLocation>
        <location evidence="1">Membrane</location>
        <topology evidence="1">Multi-pass membrane protein</topology>
    </subcellularLocation>
</comment>
<evidence type="ECO:0000256" key="1">
    <source>
        <dbReference type="ARBA" id="ARBA00004141"/>
    </source>
</evidence>
<feature type="domain" description="Potassium channel" evidence="10">
    <location>
        <begin position="48"/>
        <end position="122"/>
    </location>
</feature>
<keyword evidence="4 9" id="KW-1133">Transmembrane helix</keyword>
<dbReference type="RefSeq" id="WP_100269515.1">
    <property type="nucleotide sequence ID" value="NZ_CP024443.1"/>
</dbReference>
<proteinExistence type="predicted"/>
<evidence type="ECO:0000259" key="10">
    <source>
        <dbReference type="Pfam" id="PF07885"/>
    </source>
</evidence>
<evidence type="ECO:0000313" key="12">
    <source>
        <dbReference type="Proteomes" id="UP000229340"/>
    </source>
</evidence>
<dbReference type="GO" id="GO:0022841">
    <property type="term" value="F:potassium ion leak channel activity"/>
    <property type="evidence" value="ECO:0007669"/>
    <property type="project" value="TreeGrafter"/>
</dbReference>
<dbReference type="GO" id="GO:0005886">
    <property type="term" value="C:plasma membrane"/>
    <property type="evidence" value="ECO:0007669"/>
    <property type="project" value="TreeGrafter"/>
</dbReference>
<keyword evidence="7" id="KW-0407">Ion channel</keyword>
<dbReference type="EMBL" id="CP024443">
    <property type="protein sequence ID" value="ATR78164.1"/>
    <property type="molecule type" value="Genomic_DNA"/>
</dbReference>
<evidence type="ECO:0000256" key="5">
    <source>
        <dbReference type="ARBA" id="ARBA00023065"/>
    </source>
</evidence>
<dbReference type="GO" id="GO:0030322">
    <property type="term" value="P:stabilization of membrane potential"/>
    <property type="evidence" value="ECO:0007669"/>
    <property type="project" value="TreeGrafter"/>
</dbReference>
<dbReference type="AlphaFoldDB" id="A0A2D2LT24"/>
<feature type="transmembrane region" description="Helical" evidence="9">
    <location>
        <begin position="72"/>
        <end position="90"/>
    </location>
</feature>
<dbReference type="Proteomes" id="UP000229340">
    <property type="component" value="Chromosome"/>
</dbReference>
<evidence type="ECO:0000313" key="11">
    <source>
        <dbReference type="EMBL" id="ATR78164.1"/>
    </source>
</evidence>
<keyword evidence="3 9" id="KW-0812">Transmembrane</keyword>
<protein>
    <recommendedName>
        <fullName evidence="10">Potassium channel domain-containing protein</fullName>
    </recommendedName>
</protein>
<reference evidence="12" key="1">
    <citation type="submission" date="2017-11" db="EMBL/GenBank/DDBJ databases">
        <title>Complete genome sequence of Moraxella osloensis NP7 isolated from human skin.</title>
        <authorList>
            <person name="Lee K."/>
            <person name="Lim J.Y."/>
            <person name="Hwang I."/>
        </authorList>
    </citation>
    <scope>NUCLEOTIDE SEQUENCE [LARGE SCALE GENOMIC DNA]</scope>
    <source>
        <strain evidence="12">NP7</strain>
    </source>
</reference>
<dbReference type="InterPro" id="IPR003280">
    <property type="entry name" value="2pore_dom_K_chnl"/>
</dbReference>
<keyword evidence="2" id="KW-0813">Transport</keyword>
<evidence type="ECO:0000256" key="2">
    <source>
        <dbReference type="ARBA" id="ARBA00022448"/>
    </source>
</evidence>
<evidence type="ECO:0000256" key="4">
    <source>
        <dbReference type="ARBA" id="ARBA00022989"/>
    </source>
</evidence>
<evidence type="ECO:0000256" key="9">
    <source>
        <dbReference type="SAM" id="Phobius"/>
    </source>
</evidence>
<keyword evidence="6 9" id="KW-0472">Membrane</keyword>
<evidence type="ECO:0000256" key="3">
    <source>
        <dbReference type="ARBA" id="ARBA00022692"/>
    </source>
</evidence>
<dbReference type="InterPro" id="IPR013099">
    <property type="entry name" value="K_chnl_dom"/>
</dbReference>